<reference evidence="1 2" key="1">
    <citation type="journal article" date="2024" name="Int. J. Syst. Evol. Microbiol.">
        <title>Paenibacillus hexagrammi sp. nov., a novel bacterium isolated from the gut content of Hexagrammos agrammus.</title>
        <authorList>
            <person name="Jung H.K."/>
            <person name="Kim D.G."/>
            <person name="Zin H."/>
            <person name="Park J."/>
            <person name="Jung H."/>
            <person name="Kim Y.O."/>
            <person name="Kong H.J."/>
            <person name="Kim J.W."/>
            <person name="Kim Y.S."/>
        </authorList>
    </citation>
    <scope>NUCLEOTIDE SEQUENCE [LARGE SCALE GENOMIC DNA]</scope>
    <source>
        <strain evidence="1 2">YPD9-1</strain>
    </source>
</reference>
<accession>A0ABY3SS15</accession>
<evidence type="ECO:0000313" key="2">
    <source>
        <dbReference type="Proteomes" id="UP001649230"/>
    </source>
</evidence>
<gene>
    <name evidence="1" type="ORF">L0M14_12180</name>
</gene>
<dbReference type="EMBL" id="CP090978">
    <property type="protein sequence ID" value="UJF35772.1"/>
    <property type="molecule type" value="Genomic_DNA"/>
</dbReference>
<keyword evidence="2" id="KW-1185">Reference proteome</keyword>
<name>A0ABY3SS15_9BACL</name>
<organism evidence="1 2">
    <name type="scientific">Paenibacillus hexagrammi</name>
    <dbReference type="NCBI Taxonomy" id="2908839"/>
    <lineage>
        <taxon>Bacteria</taxon>
        <taxon>Bacillati</taxon>
        <taxon>Bacillota</taxon>
        <taxon>Bacilli</taxon>
        <taxon>Bacillales</taxon>
        <taxon>Paenibacillaceae</taxon>
        <taxon>Paenibacillus</taxon>
    </lineage>
</organism>
<proteinExistence type="predicted"/>
<sequence length="133" mass="14865">MITVGFGLGANAIESHGLLWYEDGEWQAEPYPQAPMAISEQRGKQLQDSPYCSGNVTAIHQKDEYAAVVYALGLGTHPGQEVHLLKRTSNGWTVAWAPTYPDWSELWDARVDMTDDISAFTVHRSDMKKIRNA</sequence>
<dbReference type="RefSeq" id="WP_235122329.1">
    <property type="nucleotide sequence ID" value="NZ_CP090978.1"/>
</dbReference>
<evidence type="ECO:0000313" key="1">
    <source>
        <dbReference type="EMBL" id="UJF35772.1"/>
    </source>
</evidence>
<dbReference type="Proteomes" id="UP001649230">
    <property type="component" value="Chromosome"/>
</dbReference>
<protein>
    <submittedName>
        <fullName evidence="1">Uncharacterized protein</fullName>
    </submittedName>
</protein>